<keyword evidence="4" id="KW-0378">Hydrolase</keyword>
<evidence type="ECO:0000313" key="8">
    <source>
        <dbReference type="Proteomes" id="UP001597318"/>
    </source>
</evidence>
<evidence type="ECO:0000256" key="1">
    <source>
        <dbReference type="ARBA" id="ARBA00001947"/>
    </source>
</evidence>
<reference evidence="8" key="1">
    <citation type="journal article" date="2019" name="Int. J. Syst. Evol. Microbiol.">
        <title>The Global Catalogue of Microorganisms (GCM) 10K type strain sequencing project: providing services to taxonomists for standard genome sequencing and annotation.</title>
        <authorList>
            <consortium name="The Broad Institute Genomics Platform"/>
            <consortium name="The Broad Institute Genome Sequencing Center for Infectious Disease"/>
            <person name="Wu L."/>
            <person name="Ma J."/>
        </authorList>
    </citation>
    <scope>NUCLEOTIDE SEQUENCE [LARGE SCALE GENOMIC DNA]</scope>
    <source>
        <strain evidence="8">CGMCC 1.15474</strain>
    </source>
</reference>
<evidence type="ECO:0000256" key="2">
    <source>
        <dbReference type="ARBA" id="ARBA00007749"/>
    </source>
</evidence>
<keyword evidence="3" id="KW-0479">Metal-binding</keyword>
<dbReference type="EMBL" id="JBHUIK010000001">
    <property type="protein sequence ID" value="MFD2212724.1"/>
    <property type="molecule type" value="Genomic_DNA"/>
</dbReference>
<comment type="caution">
    <text evidence="7">The sequence shown here is derived from an EMBL/GenBank/DDBJ whole genome shotgun (WGS) entry which is preliminary data.</text>
</comment>
<name>A0ABW5BT35_9BACI</name>
<dbReference type="CDD" id="cd07730">
    <property type="entry name" value="metallo-hydrolase-like_MBL-fold"/>
    <property type="match status" value="1"/>
</dbReference>
<dbReference type="SUPFAM" id="SSF56281">
    <property type="entry name" value="Metallo-hydrolase/oxidoreductase"/>
    <property type="match status" value="1"/>
</dbReference>
<evidence type="ECO:0000256" key="3">
    <source>
        <dbReference type="ARBA" id="ARBA00022723"/>
    </source>
</evidence>
<dbReference type="PANTHER" id="PTHR42978">
    <property type="entry name" value="QUORUM-QUENCHING LACTONASE YTNP-RELATED-RELATED"/>
    <property type="match status" value="1"/>
</dbReference>
<dbReference type="Proteomes" id="UP001597318">
    <property type="component" value="Unassembled WGS sequence"/>
</dbReference>
<dbReference type="Pfam" id="PF00753">
    <property type="entry name" value="Lactamase_B"/>
    <property type="match status" value="1"/>
</dbReference>
<dbReference type="PANTHER" id="PTHR42978:SF2">
    <property type="entry name" value="102 KBASES UNSTABLE REGION: FROM 1 TO 119443"/>
    <property type="match status" value="1"/>
</dbReference>
<dbReference type="SMART" id="SM00849">
    <property type="entry name" value="Lactamase_B"/>
    <property type="match status" value="1"/>
</dbReference>
<keyword evidence="5" id="KW-0862">Zinc</keyword>
<evidence type="ECO:0000256" key="4">
    <source>
        <dbReference type="ARBA" id="ARBA00022801"/>
    </source>
</evidence>
<gene>
    <name evidence="7" type="ORF">ACFSKK_03250</name>
</gene>
<evidence type="ECO:0000256" key="5">
    <source>
        <dbReference type="ARBA" id="ARBA00022833"/>
    </source>
</evidence>
<dbReference type="RefSeq" id="WP_379050058.1">
    <property type="nucleotide sequence ID" value="NZ_JBHUIK010000001.1"/>
</dbReference>
<organism evidence="7 8">
    <name type="scientific">Metabacillus endolithicus</name>
    <dbReference type="NCBI Taxonomy" id="1535204"/>
    <lineage>
        <taxon>Bacteria</taxon>
        <taxon>Bacillati</taxon>
        <taxon>Bacillota</taxon>
        <taxon>Bacilli</taxon>
        <taxon>Bacillales</taxon>
        <taxon>Bacillaceae</taxon>
        <taxon>Metabacillus</taxon>
    </lineage>
</organism>
<evidence type="ECO:0000259" key="6">
    <source>
        <dbReference type="SMART" id="SM00849"/>
    </source>
</evidence>
<sequence length="283" mass="32440">MFINMVKIFACGYCTHPEKIVNPKQSLKPIKFPATVALLEHPTHGYILFDTGYASYFLEATRSFPYSIYANLTPVFFSEERSIKNQLKKQGIDHNDINMIILSHFHGDHVGGLKDFPNAKILTFKKAYNHIKKLSKLRALTKGCLLDLLPQDFTERVSYIDEAPLLTLSESYHPFMEGYDVFRDDSIIAVDLTGHAVGQLGIFVNLSSGKKIFLCADAVWQSTAFEKMIFPHRIAHLLIEDIDAYKKNIKKLHLLFKQNHHIEILPTHCQKTWEIAKEGIIYE</sequence>
<dbReference type="Gene3D" id="3.60.15.10">
    <property type="entry name" value="Ribonuclease Z/Hydroxyacylglutathione hydrolase-like"/>
    <property type="match status" value="1"/>
</dbReference>
<proteinExistence type="inferred from homology"/>
<evidence type="ECO:0000313" key="7">
    <source>
        <dbReference type="EMBL" id="MFD2212724.1"/>
    </source>
</evidence>
<accession>A0ABW5BT35</accession>
<protein>
    <submittedName>
        <fullName evidence="7">MBL fold metallo-hydrolase</fullName>
    </submittedName>
</protein>
<dbReference type="InterPro" id="IPR051013">
    <property type="entry name" value="MBL_superfamily_lactonases"/>
</dbReference>
<feature type="domain" description="Metallo-beta-lactamase" evidence="6">
    <location>
        <begin position="33"/>
        <end position="268"/>
    </location>
</feature>
<comment type="similarity">
    <text evidence="2">Belongs to the metallo-beta-lactamase superfamily.</text>
</comment>
<dbReference type="InterPro" id="IPR001279">
    <property type="entry name" value="Metallo-B-lactamas"/>
</dbReference>
<dbReference type="InterPro" id="IPR036866">
    <property type="entry name" value="RibonucZ/Hydroxyglut_hydro"/>
</dbReference>
<comment type="cofactor">
    <cofactor evidence="1">
        <name>Zn(2+)</name>
        <dbReference type="ChEBI" id="CHEBI:29105"/>
    </cofactor>
</comment>
<keyword evidence="8" id="KW-1185">Reference proteome</keyword>